<dbReference type="OMA" id="VTWEARS"/>
<keyword evidence="7" id="KW-1185">Reference proteome</keyword>
<dbReference type="FunCoup" id="F1A2W9">
    <property type="interactions" value="1"/>
</dbReference>
<dbReference type="GO" id="GO:0015184">
    <property type="term" value="F:L-cystine transmembrane transporter activity"/>
    <property type="evidence" value="ECO:0000318"/>
    <property type="project" value="GO_Central"/>
</dbReference>
<evidence type="ECO:0000256" key="1">
    <source>
        <dbReference type="ARBA" id="ARBA00004141"/>
    </source>
</evidence>
<feature type="transmembrane region" description="Helical" evidence="5">
    <location>
        <begin position="104"/>
        <end position="122"/>
    </location>
</feature>
<protein>
    <submittedName>
        <fullName evidence="6">Uncharacterized protein</fullName>
    </submittedName>
</protein>
<dbReference type="KEGG" id="dpp:DICPUDRAFT_42859"/>
<evidence type="ECO:0000313" key="6">
    <source>
        <dbReference type="EMBL" id="EGC29459.1"/>
    </source>
</evidence>
<dbReference type="EMBL" id="GL871429">
    <property type="protein sequence ID" value="EGC29459.1"/>
    <property type="molecule type" value="Genomic_DNA"/>
</dbReference>
<dbReference type="PROSITE" id="PS51257">
    <property type="entry name" value="PROKAR_LIPOPROTEIN"/>
    <property type="match status" value="1"/>
</dbReference>
<evidence type="ECO:0000313" key="7">
    <source>
        <dbReference type="Proteomes" id="UP000001064"/>
    </source>
</evidence>
<proteinExistence type="predicted"/>
<dbReference type="SMART" id="SM00679">
    <property type="entry name" value="CTNS"/>
    <property type="match status" value="2"/>
</dbReference>
<accession>F1A2W9</accession>
<gene>
    <name evidence="6" type="ORF">DICPUDRAFT_42859</name>
</gene>
<feature type="transmembrane region" description="Helical" evidence="5">
    <location>
        <begin position="74"/>
        <end position="92"/>
    </location>
</feature>
<comment type="subcellular location">
    <subcellularLocation>
        <location evidence="1">Membrane</location>
        <topology evidence="1">Multi-pass membrane protein</topology>
    </subcellularLocation>
</comment>
<evidence type="ECO:0000256" key="4">
    <source>
        <dbReference type="ARBA" id="ARBA00023136"/>
    </source>
</evidence>
<evidence type="ECO:0000256" key="5">
    <source>
        <dbReference type="SAM" id="Phobius"/>
    </source>
</evidence>
<feature type="transmembrane region" description="Helical" evidence="5">
    <location>
        <begin position="51"/>
        <end position="68"/>
    </location>
</feature>
<dbReference type="Gene3D" id="1.20.1280.290">
    <property type="match status" value="1"/>
</dbReference>
<dbReference type="RefSeq" id="XP_003294013.1">
    <property type="nucleotide sequence ID" value="XM_003293965.1"/>
</dbReference>
<evidence type="ECO:0000256" key="3">
    <source>
        <dbReference type="ARBA" id="ARBA00022989"/>
    </source>
</evidence>
<dbReference type="InterPro" id="IPR006603">
    <property type="entry name" value="PQ-loop_rpt"/>
</dbReference>
<reference evidence="7" key="1">
    <citation type="journal article" date="2011" name="Genome Biol.">
        <title>Comparative genomics of the social amoebae Dictyostelium discoideum and Dictyostelium purpureum.</title>
        <authorList>
            <consortium name="US DOE Joint Genome Institute (JGI-PGF)"/>
            <person name="Sucgang R."/>
            <person name="Kuo A."/>
            <person name="Tian X."/>
            <person name="Salerno W."/>
            <person name="Parikh A."/>
            <person name="Feasley C.L."/>
            <person name="Dalin E."/>
            <person name="Tu H."/>
            <person name="Huang E."/>
            <person name="Barry K."/>
            <person name="Lindquist E."/>
            <person name="Shapiro H."/>
            <person name="Bruce D."/>
            <person name="Schmutz J."/>
            <person name="Salamov A."/>
            <person name="Fey P."/>
            <person name="Gaudet P."/>
            <person name="Anjard C."/>
            <person name="Babu M.M."/>
            <person name="Basu S."/>
            <person name="Bushmanova Y."/>
            <person name="van der Wel H."/>
            <person name="Katoh-Kurasawa M."/>
            <person name="Dinh C."/>
            <person name="Coutinho P.M."/>
            <person name="Saito T."/>
            <person name="Elias M."/>
            <person name="Schaap P."/>
            <person name="Kay R.R."/>
            <person name="Henrissat B."/>
            <person name="Eichinger L."/>
            <person name="Rivero F."/>
            <person name="Putnam N.H."/>
            <person name="West C.M."/>
            <person name="Loomis W.F."/>
            <person name="Chisholm R.L."/>
            <person name="Shaulsky G."/>
            <person name="Strassmann J.E."/>
            <person name="Queller D.C."/>
            <person name="Kuspa A."/>
            <person name="Grigoriev I.V."/>
        </authorList>
    </citation>
    <scope>NUCLEOTIDE SEQUENCE [LARGE SCALE GENOMIC DNA]</scope>
    <source>
        <strain evidence="7">QSDP1</strain>
    </source>
</reference>
<dbReference type="FunFam" id="1.20.1280.290:FF:000009">
    <property type="entry name" value="PQ loop repeat family protein"/>
    <property type="match status" value="1"/>
</dbReference>
<dbReference type="InParanoid" id="F1A2W9"/>
<keyword evidence="3 5" id="KW-1133">Transmembrane helix</keyword>
<keyword evidence="2 5" id="KW-0812">Transmembrane</keyword>
<dbReference type="Proteomes" id="UP000001064">
    <property type="component" value="Unassembled WGS sequence"/>
</dbReference>
<dbReference type="GO" id="GO:0098852">
    <property type="term" value="C:lytic vacuole membrane"/>
    <property type="evidence" value="ECO:0007669"/>
    <property type="project" value="UniProtKB-ARBA"/>
</dbReference>
<sequence length="191" mass="21750">MKKDIELSNELEIIYYLLGIISSGCFGVQYLPQMMLNYRRKSCQGFSSSGIIIKLIGASFLFINAWLTGETLPIVFYGLINVLQHTIFLFQFSIYDSLASRKYLPWIGFPIIPFLIGIQFPYTMFITNSFKPITQVLSHLPQVALCYQSKTTNGVSLPSQYLNFIGGIAGVISKYYPIIYFFVITNILIFL</sequence>
<feature type="transmembrane region" description="Helical" evidence="5">
    <location>
        <begin position="164"/>
        <end position="190"/>
    </location>
</feature>
<dbReference type="Pfam" id="PF04193">
    <property type="entry name" value="PQ-loop"/>
    <property type="match status" value="2"/>
</dbReference>
<name>F1A2W9_DICPU</name>
<feature type="transmembrane region" description="Helical" evidence="5">
    <location>
        <begin position="13"/>
        <end position="31"/>
    </location>
</feature>
<dbReference type="AlphaFoldDB" id="F1A2W9"/>
<dbReference type="eggNOG" id="ENOG502S6K4">
    <property type="taxonomic scope" value="Eukaryota"/>
</dbReference>
<dbReference type="PANTHER" id="PTHR13131:SF7">
    <property type="entry name" value="TRANSMEMBRANE PROTEIN"/>
    <property type="match status" value="1"/>
</dbReference>
<dbReference type="OrthoDB" id="8048523at2759"/>
<dbReference type="GeneID" id="10505333"/>
<dbReference type="VEuPathDB" id="AmoebaDB:DICPUDRAFT_42859"/>
<evidence type="ECO:0000256" key="2">
    <source>
        <dbReference type="ARBA" id="ARBA00022692"/>
    </source>
</evidence>
<keyword evidence="4 5" id="KW-0472">Membrane</keyword>
<dbReference type="GO" id="GO:0005774">
    <property type="term" value="C:vacuolar membrane"/>
    <property type="evidence" value="ECO:0000318"/>
    <property type="project" value="GO_Central"/>
</dbReference>
<dbReference type="GO" id="GO:0015811">
    <property type="term" value="P:L-cystine transport"/>
    <property type="evidence" value="ECO:0000318"/>
    <property type="project" value="GO_Central"/>
</dbReference>
<dbReference type="InterPro" id="IPR005282">
    <property type="entry name" value="LC_transporter"/>
</dbReference>
<dbReference type="GO" id="GO:0015174">
    <property type="term" value="F:basic amino acid transmembrane transporter activity"/>
    <property type="evidence" value="ECO:0007669"/>
    <property type="project" value="UniProtKB-ARBA"/>
</dbReference>
<organism evidence="6 7">
    <name type="scientific">Dictyostelium purpureum</name>
    <name type="common">Slime mold</name>
    <dbReference type="NCBI Taxonomy" id="5786"/>
    <lineage>
        <taxon>Eukaryota</taxon>
        <taxon>Amoebozoa</taxon>
        <taxon>Evosea</taxon>
        <taxon>Eumycetozoa</taxon>
        <taxon>Dictyostelia</taxon>
        <taxon>Dictyosteliales</taxon>
        <taxon>Dictyosteliaceae</taxon>
        <taxon>Dictyostelium</taxon>
    </lineage>
</organism>
<dbReference type="PANTHER" id="PTHR13131">
    <property type="entry name" value="CYSTINOSIN"/>
    <property type="match status" value="1"/>
</dbReference>